<evidence type="ECO:0000313" key="2">
    <source>
        <dbReference type="Proteomes" id="UP000008311"/>
    </source>
</evidence>
<name>B9S1J7_RICCO</name>
<accession>B9S1J7</accession>
<dbReference type="EMBL" id="EQ973844">
    <property type="protein sequence ID" value="EEF42466.1"/>
    <property type="molecule type" value="Genomic_DNA"/>
</dbReference>
<dbReference type="InParanoid" id="B9S1J7"/>
<dbReference type="AlphaFoldDB" id="B9S1J7"/>
<sequence>MSATFSSYGLKQEAVQCDQRVSSRKFKFGFSYCNSRKLELGILVCIFLYYSHPTS</sequence>
<organism evidence="1 2">
    <name type="scientific">Ricinus communis</name>
    <name type="common">Castor bean</name>
    <dbReference type="NCBI Taxonomy" id="3988"/>
    <lineage>
        <taxon>Eukaryota</taxon>
        <taxon>Viridiplantae</taxon>
        <taxon>Streptophyta</taxon>
        <taxon>Embryophyta</taxon>
        <taxon>Tracheophyta</taxon>
        <taxon>Spermatophyta</taxon>
        <taxon>Magnoliopsida</taxon>
        <taxon>eudicotyledons</taxon>
        <taxon>Gunneridae</taxon>
        <taxon>Pentapetalae</taxon>
        <taxon>rosids</taxon>
        <taxon>fabids</taxon>
        <taxon>Malpighiales</taxon>
        <taxon>Euphorbiaceae</taxon>
        <taxon>Acalyphoideae</taxon>
        <taxon>Acalypheae</taxon>
        <taxon>Ricinus</taxon>
    </lineage>
</organism>
<keyword evidence="2" id="KW-1185">Reference proteome</keyword>
<evidence type="ECO:0000313" key="1">
    <source>
        <dbReference type="EMBL" id="EEF42466.1"/>
    </source>
</evidence>
<protein>
    <submittedName>
        <fullName evidence="1">Uncharacterized protein</fullName>
    </submittedName>
</protein>
<proteinExistence type="predicted"/>
<reference evidence="2" key="1">
    <citation type="journal article" date="2010" name="Nat. Biotechnol.">
        <title>Draft genome sequence of the oilseed species Ricinus communis.</title>
        <authorList>
            <person name="Chan A.P."/>
            <person name="Crabtree J."/>
            <person name="Zhao Q."/>
            <person name="Lorenzi H."/>
            <person name="Orvis J."/>
            <person name="Puiu D."/>
            <person name="Melake-Berhan A."/>
            <person name="Jones K.M."/>
            <person name="Redman J."/>
            <person name="Chen G."/>
            <person name="Cahoon E.B."/>
            <person name="Gedil M."/>
            <person name="Stanke M."/>
            <person name="Haas B.J."/>
            <person name="Wortman J.R."/>
            <person name="Fraser-Liggett C.M."/>
            <person name="Ravel J."/>
            <person name="Rabinowicz P.D."/>
        </authorList>
    </citation>
    <scope>NUCLEOTIDE SEQUENCE [LARGE SCALE GENOMIC DNA]</scope>
    <source>
        <strain evidence="2">cv. Hale</strain>
    </source>
</reference>
<dbReference type="Proteomes" id="UP000008311">
    <property type="component" value="Unassembled WGS sequence"/>
</dbReference>
<gene>
    <name evidence="1" type="ORF">RCOM_0865570</name>
</gene>